<dbReference type="EMBL" id="BPQB01000013">
    <property type="protein sequence ID" value="GJE89512.1"/>
    <property type="molecule type" value="Genomic_DNA"/>
</dbReference>
<name>A0A9P3G5D5_9APHY</name>
<evidence type="ECO:0008006" key="4">
    <source>
        <dbReference type="Google" id="ProtNLM"/>
    </source>
</evidence>
<sequence length="131" mass="14098">MIISLNVLSLPLLECAVLPRSALQNITKFCGASFQVSSRSFRLTSSPNSRISSALDTEAEQSLGCPYIFRTVVSALSSTLFLKANNKSTSHPPVSTPACCGITHTGCWANVRKHYSHVITHHSLIAVAIRG</sequence>
<evidence type="ECO:0000256" key="1">
    <source>
        <dbReference type="SAM" id="SignalP"/>
    </source>
</evidence>
<feature type="signal peptide" evidence="1">
    <location>
        <begin position="1"/>
        <end position="15"/>
    </location>
</feature>
<protein>
    <recommendedName>
        <fullName evidence="4">Secreted protein</fullName>
    </recommendedName>
</protein>
<reference evidence="2 3" key="1">
    <citation type="submission" date="2021-08" db="EMBL/GenBank/DDBJ databases">
        <title>Draft Genome Sequence of Phanerochaete sordida strain YK-624.</title>
        <authorList>
            <person name="Mori T."/>
            <person name="Dohra H."/>
            <person name="Suzuki T."/>
            <person name="Kawagishi H."/>
            <person name="Hirai H."/>
        </authorList>
    </citation>
    <scope>NUCLEOTIDE SEQUENCE [LARGE SCALE GENOMIC DNA]</scope>
    <source>
        <strain evidence="2 3">YK-624</strain>
    </source>
</reference>
<accession>A0A9P3G5D5</accession>
<evidence type="ECO:0000313" key="2">
    <source>
        <dbReference type="EMBL" id="GJE89512.1"/>
    </source>
</evidence>
<feature type="chain" id="PRO_5040452309" description="Secreted protein" evidence="1">
    <location>
        <begin position="16"/>
        <end position="131"/>
    </location>
</feature>
<proteinExistence type="predicted"/>
<gene>
    <name evidence="2" type="ORF">PsYK624_056140</name>
</gene>
<organism evidence="2 3">
    <name type="scientific">Phanerochaete sordida</name>
    <dbReference type="NCBI Taxonomy" id="48140"/>
    <lineage>
        <taxon>Eukaryota</taxon>
        <taxon>Fungi</taxon>
        <taxon>Dikarya</taxon>
        <taxon>Basidiomycota</taxon>
        <taxon>Agaricomycotina</taxon>
        <taxon>Agaricomycetes</taxon>
        <taxon>Polyporales</taxon>
        <taxon>Phanerochaetaceae</taxon>
        <taxon>Phanerochaete</taxon>
    </lineage>
</organism>
<dbReference type="AlphaFoldDB" id="A0A9P3G5D5"/>
<comment type="caution">
    <text evidence="2">The sequence shown here is derived from an EMBL/GenBank/DDBJ whole genome shotgun (WGS) entry which is preliminary data.</text>
</comment>
<evidence type="ECO:0000313" key="3">
    <source>
        <dbReference type="Proteomes" id="UP000703269"/>
    </source>
</evidence>
<keyword evidence="1" id="KW-0732">Signal</keyword>
<dbReference type="Proteomes" id="UP000703269">
    <property type="component" value="Unassembled WGS sequence"/>
</dbReference>
<keyword evidence="3" id="KW-1185">Reference proteome</keyword>